<evidence type="ECO:0000256" key="1">
    <source>
        <dbReference type="ARBA" id="ARBA00009437"/>
    </source>
</evidence>
<dbReference type="Gene3D" id="1.10.10.10">
    <property type="entry name" value="Winged helix-like DNA-binding domain superfamily/Winged helix DNA-binding domain"/>
    <property type="match status" value="1"/>
</dbReference>
<dbReference type="SUPFAM" id="SSF46785">
    <property type="entry name" value="Winged helix' DNA-binding domain"/>
    <property type="match status" value="1"/>
</dbReference>
<dbReference type="GO" id="GO:0003700">
    <property type="term" value="F:DNA-binding transcription factor activity"/>
    <property type="evidence" value="ECO:0007669"/>
    <property type="project" value="InterPro"/>
</dbReference>
<sequence length="308" mass="34349">MDYRRFDLNLLVVLDALLEEGGVNAAARRLGMSQPNVSFALSKLRHSFADQLLVRHGAGMRPTPLAENLREPVKRVLNGIENDIFAERKFDPAVAERRFVLSTSDIGELVFLPHLMRKLADEAPGITLECRSLAPTDLAKAMAHGEVDLALGYFPDLVGEAFIAQHLFDHPFTCIARKDHPAMDEQWSLERFLQLGHIVVSQSGRSQELFEAQLQRMELSRRILLQSPHFMSVPLLVAQSDLISTVPKAVGAIMARSTPLCLIDPPFPTPSIVLQQHWHLRSQDDPAAIWMRALIAGLFKGRDPSLCA</sequence>
<keyword evidence="7" id="KW-1185">Reference proteome</keyword>
<evidence type="ECO:0000256" key="2">
    <source>
        <dbReference type="ARBA" id="ARBA00023015"/>
    </source>
</evidence>
<reference evidence="6 7" key="1">
    <citation type="submission" date="2019-01" db="EMBL/GenBank/DDBJ databases">
        <authorList>
            <person name="Chen W.-M."/>
        </authorList>
    </citation>
    <scope>NUCLEOTIDE SEQUENCE [LARGE SCALE GENOMIC DNA]</scope>
    <source>
        <strain evidence="6 7">FSY-9</strain>
    </source>
</reference>
<evidence type="ECO:0000313" key="6">
    <source>
        <dbReference type="EMBL" id="RVU05667.1"/>
    </source>
</evidence>
<feature type="domain" description="HTH lysR-type" evidence="5">
    <location>
        <begin position="6"/>
        <end position="63"/>
    </location>
</feature>
<protein>
    <submittedName>
        <fullName evidence="6">LysR family transcriptional regulator</fullName>
    </submittedName>
</protein>
<comment type="similarity">
    <text evidence="1">Belongs to the LysR transcriptional regulatory family.</text>
</comment>
<evidence type="ECO:0000313" key="7">
    <source>
        <dbReference type="Proteomes" id="UP000282837"/>
    </source>
</evidence>
<evidence type="ECO:0000256" key="4">
    <source>
        <dbReference type="ARBA" id="ARBA00023163"/>
    </source>
</evidence>
<dbReference type="OrthoDB" id="8339333at2"/>
<dbReference type="Proteomes" id="UP000282837">
    <property type="component" value="Unassembled WGS sequence"/>
</dbReference>
<dbReference type="InterPro" id="IPR005119">
    <property type="entry name" value="LysR_subst-bd"/>
</dbReference>
<keyword evidence="4" id="KW-0804">Transcription</keyword>
<comment type="caution">
    <text evidence="6">The sequence shown here is derived from an EMBL/GenBank/DDBJ whole genome shotgun (WGS) entry which is preliminary data.</text>
</comment>
<dbReference type="InterPro" id="IPR036388">
    <property type="entry name" value="WH-like_DNA-bd_sf"/>
</dbReference>
<gene>
    <name evidence="6" type="ORF">EOE18_06645</name>
</gene>
<organism evidence="6 7">
    <name type="scientific">Novosphingobium umbonatum</name>
    <dbReference type="NCBI Taxonomy" id="1908524"/>
    <lineage>
        <taxon>Bacteria</taxon>
        <taxon>Pseudomonadati</taxon>
        <taxon>Pseudomonadota</taxon>
        <taxon>Alphaproteobacteria</taxon>
        <taxon>Sphingomonadales</taxon>
        <taxon>Sphingomonadaceae</taxon>
        <taxon>Novosphingobium</taxon>
    </lineage>
</organism>
<dbReference type="RefSeq" id="WP_127707527.1">
    <property type="nucleotide sequence ID" value="NZ_SACO01000004.1"/>
</dbReference>
<proteinExistence type="inferred from homology"/>
<dbReference type="InterPro" id="IPR000847">
    <property type="entry name" value="LysR_HTH_N"/>
</dbReference>
<keyword evidence="3" id="KW-0238">DNA-binding</keyword>
<accession>A0A3S2V7L3</accession>
<dbReference type="InterPro" id="IPR036390">
    <property type="entry name" value="WH_DNA-bd_sf"/>
</dbReference>
<dbReference type="CDD" id="cd08459">
    <property type="entry name" value="PBP2_DntR_NahR_LinR_like"/>
    <property type="match status" value="1"/>
</dbReference>
<dbReference type="PANTHER" id="PTHR30118">
    <property type="entry name" value="HTH-TYPE TRANSCRIPTIONAL REGULATOR LEUO-RELATED"/>
    <property type="match status" value="1"/>
</dbReference>
<dbReference type="EMBL" id="SACO01000004">
    <property type="protein sequence ID" value="RVU05667.1"/>
    <property type="molecule type" value="Genomic_DNA"/>
</dbReference>
<dbReference type="PROSITE" id="PS50931">
    <property type="entry name" value="HTH_LYSR"/>
    <property type="match status" value="1"/>
</dbReference>
<dbReference type="AlphaFoldDB" id="A0A3S2V7L3"/>
<dbReference type="InterPro" id="IPR050389">
    <property type="entry name" value="LysR-type_TF"/>
</dbReference>
<dbReference type="PANTHER" id="PTHR30118:SF15">
    <property type="entry name" value="TRANSCRIPTIONAL REGULATORY PROTEIN"/>
    <property type="match status" value="1"/>
</dbReference>
<dbReference type="SUPFAM" id="SSF53850">
    <property type="entry name" value="Periplasmic binding protein-like II"/>
    <property type="match status" value="1"/>
</dbReference>
<dbReference type="Pfam" id="PF00126">
    <property type="entry name" value="HTH_1"/>
    <property type="match status" value="1"/>
</dbReference>
<dbReference type="Gene3D" id="3.40.190.10">
    <property type="entry name" value="Periplasmic binding protein-like II"/>
    <property type="match status" value="2"/>
</dbReference>
<keyword evidence="2" id="KW-0805">Transcription regulation</keyword>
<name>A0A3S2V7L3_9SPHN</name>
<dbReference type="Pfam" id="PF03466">
    <property type="entry name" value="LysR_substrate"/>
    <property type="match status" value="1"/>
</dbReference>
<dbReference type="GO" id="GO:0003677">
    <property type="term" value="F:DNA binding"/>
    <property type="evidence" value="ECO:0007669"/>
    <property type="project" value="UniProtKB-KW"/>
</dbReference>
<evidence type="ECO:0000259" key="5">
    <source>
        <dbReference type="PROSITE" id="PS50931"/>
    </source>
</evidence>
<evidence type="ECO:0000256" key="3">
    <source>
        <dbReference type="ARBA" id="ARBA00023125"/>
    </source>
</evidence>